<sequence>MIEIPIMLDFIYCPCRDDKNENDYSSSWHIHMHLL</sequence>
<reference evidence="1" key="1">
    <citation type="journal article" date="2018" name="Nat. Genet.">
        <title>Extensive intraspecific gene order and gene structural variations between Mo17 and other maize genomes.</title>
        <authorList>
            <person name="Sun S."/>
            <person name="Zhou Y."/>
            <person name="Chen J."/>
            <person name="Shi J."/>
            <person name="Zhao H."/>
            <person name="Zhao H."/>
            <person name="Song W."/>
            <person name="Zhang M."/>
            <person name="Cui Y."/>
            <person name="Dong X."/>
            <person name="Liu H."/>
            <person name="Ma X."/>
            <person name="Jiao Y."/>
            <person name="Wang B."/>
            <person name="Wei X."/>
            <person name="Stein J.C."/>
            <person name="Glaubitz J.C."/>
            <person name="Lu F."/>
            <person name="Yu G."/>
            <person name="Liang C."/>
            <person name="Fengler K."/>
            <person name="Li B."/>
            <person name="Rafalski A."/>
            <person name="Schnable P.S."/>
            <person name="Ware D.H."/>
            <person name="Buckler E.S."/>
            <person name="Lai J."/>
        </authorList>
    </citation>
    <scope>NUCLEOTIDE SEQUENCE [LARGE SCALE GENOMIC DNA]</scope>
    <source>
        <tissue evidence="1">Seedling</tissue>
    </source>
</reference>
<accession>A0A3L6ER95</accession>
<dbReference type="Proteomes" id="UP000251960">
    <property type="component" value="Chromosome 5"/>
</dbReference>
<dbReference type="EMBL" id="NCVQ01000006">
    <property type="protein sequence ID" value="PWZ23385.1"/>
    <property type="molecule type" value="Genomic_DNA"/>
</dbReference>
<proteinExistence type="predicted"/>
<name>A0A3L6ER95_MAIZE</name>
<protein>
    <submittedName>
        <fullName evidence="1">Uncharacterized protein</fullName>
    </submittedName>
</protein>
<gene>
    <name evidence="1" type="ORF">Zm00014a_011196</name>
</gene>
<comment type="caution">
    <text evidence="1">The sequence shown here is derived from an EMBL/GenBank/DDBJ whole genome shotgun (WGS) entry which is preliminary data.</text>
</comment>
<evidence type="ECO:0000313" key="1">
    <source>
        <dbReference type="EMBL" id="PWZ23385.1"/>
    </source>
</evidence>
<organism evidence="1">
    <name type="scientific">Zea mays</name>
    <name type="common">Maize</name>
    <dbReference type="NCBI Taxonomy" id="4577"/>
    <lineage>
        <taxon>Eukaryota</taxon>
        <taxon>Viridiplantae</taxon>
        <taxon>Streptophyta</taxon>
        <taxon>Embryophyta</taxon>
        <taxon>Tracheophyta</taxon>
        <taxon>Spermatophyta</taxon>
        <taxon>Magnoliopsida</taxon>
        <taxon>Liliopsida</taxon>
        <taxon>Poales</taxon>
        <taxon>Poaceae</taxon>
        <taxon>PACMAD clade</taxon>
        <taxon>Panicoideae</taxon>
        <taxon>Andropogonodae</taxon>
        <taxon>Andropogoneae</taxon>
        <taxon>Tripsacinae</taxon>
        <taxon>Zea</taxon>
    </lineage>
</organism>
<dbReference type="AlphaFoldDB" id="A0A3L6ER95"/>